<accession>A0A0L1JKG2</accession>
<dbReference type="EMBL" id="AQQZ01000011">
    <property type="protein sequence ID" value="KNG92236.1"/>
    <property type="molecule type" value="Genomic_DNA"/>
</dbReference>
<reference evidence="1 2" key="1">
    <citation type="journal article" date="2015" name="Int. J. Syst. Evol. Microbiol.">
        <title>Aestuariivita atlantica sp. nov., isolated from deep sea sediment of the Atlantic Ocean.</title>
        <authorList>
            <person name="Li G."/>
            <person name="Lai Q."/>
            <person name="Du Y."/>
            <person name="Liu X."/>
            <person name="Sun F."/>
            <person name="Shao Z."/>
        </authorList>
    </citation>
    <scope>NUCLEOTIDE SEQUENCE [LARGE SCALE GENOMIC DNA]</scope>
    <source>
        <strain evidence="1 2">22II-S11-z3</strain>
    </source>
</reference>
<proteinExistence type="predicted"/>
<dbReference type="RefSeq" id="WP_050532396.1">
    <property type="nucleotide sequence ID" value="NZ_AQQZ01000011.1"/>
</dbReference>
<dbReference type="AlphaFoldDB" id="A0A0L1JKG2"/>
<protein>
    <recommendedName>
        <fullName evidence="3">SGNH hydrolase-type esterase domain-containing protein</fullName>
    </recommendedName>
</protein>
<dbReference type="STRING" id="1317121.ATO11_18440"/>
<dbReference type="OrthoDB" id="4736604at2"/>
<evidence type="ECO:0008006" key="3">
    <source>
        <dbReference type="Google" id="ProtNLM"/>
    </source>
</evidence>
<evidence type="ECO:0000313" key="2">
    <source>
        <dbReference type="Proteomes" id="UP000036938"/>
    </source>
</evidence>
<name>A0A0L1JKG2_9RHOB</name>
<dbReference type="Proteomes" id="UP000036938">
    <property type="component" value="Unassembled WGS sequence"/>
</dbReference>
<sequence>MTTRKLLGFGHSHLGSVQAAFTRASRAGEFPGVEAQFVRLNTKPFQPNFDTLQPRAVAALPDRQRAKVEARMRAPSAMLTDPKGRIRVLTEALERRMSHVTTRAEPDAILLICMGNEYNAMAMLEHPRPFDFDLPGSGIDVLDDREIIPTEMMRAQMQYQAERNVLLFWRFFNATTDRPLYVQPPPPPIASEAHILSYPGSFAERAKKSGITPISVRRKMWLLYCDVLREAAQSGTNSHFVDLPDVVFVDGTLAKQFWQEDPTHGNVDYGKVVLRHLIGTALPNVVEA</sequence>
<evidence type="ECO:0000313" key="1">
    <source>
        <dbReference type="EMBL" id="KNG92236.1"/>
    </source>
</evidence>
<gene>
    <name evidence="1" type="ORF">ATO11_18440</name>
</gene>
<keyword evidence="2" id="KW-1185">Reference proteome</keyword>
<comment type="caution">
    <text evidence="1">The sequence shown here is derived from an EMBL/GenBank/DDBJ whole genome shotgun (WGS) entry which is preliminary data.</text>
</comment>
<organism evidence="1 2">
    <name type="scientific">Pseudaestuariivita atlantica</name>
    <dbReference type="NCBI Taxonomy" id="1317121"/>
    <lineage>
        <taxon>Bacteria</taxon>
        <taxon>Pseudomonadati</taxon>
        <taxon>Pseudomonadota</taxon>
        <taxon>Alphaproteobacteria</taxon>
        <taxon>Rhodobacterales</taxon>
        <taxon>Paracoccaceae</taxon>
        <taxon>Pseudaestuariivita</taxon>
    </lineage>
</organism>